<evidence type="ECO:0000313" key="2">
    <source>
        <dbReference type="EMBL" id="MFC6199243.1"/>
    </source>
</evidence>
<dbReference type="InterPro" id="IPR035959">
    <property type="entry name" value="RutC-like_sf"/>
</dbReference>
<evidence type="ECO:0000313" key="3">
    <source>
        <dbReference type="Proteomes" id="UP001596303"/>
    </source>
</evidence>
<comment type="caution">
    <text evidence="2">The sequence shown here is derived from an EMBL/GenBank/DDBJ whole genome shotgun (WGS) entry which is preliminary data.</text>
</comment>
<accession>A0ABW1SCG9</accession>
<sequence>MKRLLIGLAGVCCTGLGGCVTTNVETASNTPEVIYDKEPGAGLGLPFSPAVVAGDLIFLSGALGVEPGSRSPVEGGVGAETTQIFNNIETVLARQGADLSHIVKCTVFLEDMNEYGAMNEAYMAALPDPKPARSTFGVDGIALGASLEIECIAARPK</sequence>
<comment type="similarity">
    <text evidence="1">Belongs to the RutC family.</text>
</comment>
<evidence type="ECO:0000256" key="1">
    <source>
        <dbReference type="ARBA" id="ARBA00010552"/>
    </source>
</evidence>
<dbReference type="PANTHER" id="PTHR11803">
    <property type="entry name" value="2-IMINOBUTANOATE/2-IMINOPROPANOATE DEAMINASE RIDA"/>
    <property type="match status" value="1"/>
</dbReference>
<keyword evidence="2" id="KW-0378">Hydrolase</keyword>
<protein>
    <submittedName>
        <fullName evidence="2">RidA family protein</fullName>
        <ecNumber evidence="2">3.5.-.-</ecNumber>
    </submittedName>
</protein>
<gene>
    <name evidence="2" type="ORF">ACFQDM_14245</name>
</gene>
<dbReference type="Pfam" id="PF01042">
    <property type="entry name" value="Ribonuc_L-PSP"/>
    <property type="match status" value="1"/>
</dbReference>
<proteinExistence type="inferred from homology"/>
<dbReference type="SUPFAM" id="SSF55298">
    <property type="entry name" value="YjgF-like"/>
    <property type="match status" value="1"/>
</dbReference>
<name>A0ABW1SCG9_9PROT</name>
<dbReference type="EC" id="3.5.-.-" evidence="2"/>
<dbReference type="Gene3D" id="3.30.1330.40">
    <property type="entry name" value="RutC-like"/>
    <property type="match status" value="1"/>
</dbReference>
<reference evidence="3" key="1">
    <citation type="journal article" date="2019" name="Int. J. Syst. Evol. Microbiol.">
        <title>The Global Catalogue of Microorganisms (GCM) 10K type strain sequencing project: providing services to taxonomists for standard genome sequencing and annotation.</title>
        <authorList>
            <consortium name="The Broad Institute Genomics Platform"/>
            <consortium name="The Broad Institute Genome Sequencing Center for Infectious Disease"/>
            <person name="Wu L."/>
            <person name="Ma J."/>
        </authorList>
    </citation>
    <scope>NUCLEOTIDE SEQUENCE [LARGE SCALE GENOMIC DNA]</scope>
    <source>
        <strain evidence="3">CGMCC-1.15741</strain>
    </source>
</reference>
<dbReference type="InterPro" id="IPR006175">
    <property type="entry name" value="YjgF/YER057c/UK114"/>
</dbReference>
<dbReference type="EMBL" id="JBHSSW010000028">
    <property type="protein sequence ID" value="MFC6199243.1"/>
    <property type="molecule type" value="Genomic_DNA"/>
</dbReference>
<keyword evidence="3" id="KW-1185">Reference proteome</keyword>
<dbReference type="RefSeq" id="WP_377380123.1">
    <property type="nucleotide sequence ID" value="NZ_JBHSSW010000028.1"/>
</dbReference>
<organism evidence="2 3">
    <name type="scientific">Ponticaulis profundi</name>
    <dbReference type="NCBI Taxonomy" id="2665222"/>
    <lineage>
        <taxon>Bacteria</taxon>
        <taxon>Pseudomonadati</taxon>
        <taxon>Pseudomonadota</taxon>
        <taxon>Alphaproteobacteria</taxon>
        <taxon>Hyphomonadales</taxon>
        <taxon>Hyphomonadaceae</taxon>
        <taxon>Ponticaulis</taxon>
    </lineage>
</organism>
<dbReference type="CDD" id="cd00448">
    <property type="entry name" value="YjgF_YER057c_UK114_family"/>
    <property type="match status" value="1"/>
</dbReference>
<dbReference type="PROSITE" id="PS51257">
    <property type="entry name" value="PROKAR_LIPOPROTEIN"/>
    <property type="match status" value="1"/>
</dbReference>
<dbReference type="GO" id="GO:0016787">
    <property type="term" value="F:hydrolase activity"/>
    <property type="evidence" value="ECO:0007669"/>
    <property type="project" value="UniProtKB-KW"/>
</dbReference>
<dbReference type="PANTHER" id="PTHR11803:SF58">
    <property type="entry name" value="PROTEIN HMF1-RELATED"/>
    <property type="match status" value="1"/>
</dbReference>
<dbReference type="Proteomes" id="UP001596303">
    <property type="component" value="Unassembled WGS sequence"/>
</dbReference>